<dbReference type="GO" id="GO:0097023">
    <property type="term" value="F:fructose 6-phosphate aldolase activity"/>
    <property type="evidence" value="ECO:0007669"/>
    <property type="project" value="RHEA"/>
</dbReference>
<evidence type="ECO:0000256" key="3">
    <source>
        <dbReference type="ARBA" id="ARBA00022723"/>
    </source>
</evidence>
<dbReference type="InterPro" id="IPR002791">
    <property type="entry name" value="ARMT1-like_metal-bd"/>
</dbReference>
<keyword evidence="5 7" id="KW-0464">Manganese</keyword>
<dbReference type="InterPro" id="IPR036075">
    <property type="entry name" value="ARMT-1-like_metal-bd_sf"/>
</dbReference>
<keyword evidence="10" id="KW-1185">Reference proteome</keyword>
<keyword evidence="3 7" id="KW-0479">Metal-binding</keyword>
<evidence type="ECO:0000256" key="7">
    <source>
        <dbReference type="RuleBase" id="RU367030"/>
    </source>
</evidence>
<protein>
    <recommendedName>
        <fullName evidence="7">Sugar phosphate phosphatase</fullName>
        <ecNumber evidence="7">3.1.3.-</ecNumber>
    </recommendedName>
</protein>
<feature type="domain" description="Damage-control phosphatase ARMT1-like metal-binding" evidence="8">
    <location>
        <begin position="29"/>
        <end position="425"/>
    </location>
</feature>
<gene>
    <name evidence="9" type="ORF">PV05_07691</name>
</gene>
<evidence type="ECO:0000256" key="2">
    <source>
        <dbReference type="ARBA" id="ARBA00009519"/>
    </source>
</evidence>
<evidence type="ECO:0000259" key="8">
    <source>
        <dbReference type="Pfam" id="PF01937"/>
    </source>
</evidence>
<evidence type="ECO:0000256" key="6">
    <source>
        <dbReference type="ARBA" id="ARBA00048809"/>
    </source>
</evidence>
<dbReference type="HOGENOM" id="CLU_030117_2_1_1"/>
<dbReference type="Gene3D" id="3.40.50.10880">
    <property type="entry name" value="Uncharacterised protein PF01937, DUF89, domain 3"/>
    <property type="match status" value="1"/>
</dbReference>
<dbReference type="Gene3D" id="1.20.930.60">
    <property type="match status" value="1"/>
</dbReference>
<dbReference type="SUPFAM" id="SSF111321">
    <property type="entry name" value="AF1104-like"/>
    <property type="match status" value="1"/>
</dbReference>
<accession>A0A0D2EJ34</accession>
<comment type="function">
    <text evidence="7">Metal-dependent phosphatase that shows phosphatase activity against several substrates, including fructose-1-phosphate and fructose-6-phosphate. Its preference for fructose-1-phosphate, a strong glycating agent that causes DNA damage rather than a canonical yeast metabolite, suggests a damage-control function in hexose phosphate metabolism.</text>
</comment>
<name>A0A0D2EJ34_9EURO</name>
<dbReference type="GO" id="GO:0046872">
    <property type="term" value="F:metal ion binding"/>
    <property type="evidence" value="ECO:0007669"/>
    <property type="project" value="UniProtKB-UniRule"/>
</dbReference>
<dbReference type="FunFam" id="3.40.50.10880:FF:000007">
    <property type="entry name" value="DUF89 domain protein"/>
    <property type="match status" value="1"/>
</dbReference>
<dbReference type="RefSeq" id="XP_013315992.1">
    <property type="nucleotide sequence ID" value="XM_013460538.1"/>
</dbReference>
<comment type="catalytic activity">
    <reaction evidence="1 7">
        <text>beta-D-fructose 1-phosphate + H2O = D-fructose + phosphate</text>
        <dbReference type="Rhea" id="RHEA:35603"/>
        <dbReference type="ChEBI" id="CHEBI:15377"/>
        <dbReference type="ChEBI" id="CHEBI:37721"/>
        <dbReference type="ChEBI" id="CHEBI:43474"/>
        <dbReference type="ChEBI" id="CHEBI:138881"/>
    </reaction>
</comment>
<comment type="cofactor">
    <cofactor evidence="7">
        <name>Mn(2+)</name>
        <dbReference type="ChEBI" id="CHEBI:29035"/>
    </cofactor>
    <cofactor evidence="7">
        <name>Ni(2+)</name>
        <dbReference type="ChEBI" id="CHEBI:49786"/>
    </cofactor>
</comment>
<dbReference type="PANTHER" id="PTHR12260:SF6">
    <property type="entry name" value="DAMAGE-CONTROL PHOSPHATASE ARMT1"/>
    <property type="match status" value="1"/>
</dbReference>
<dbReference type="OrthoDB" id="541375at2759"/>
<dbReference type="Proteomes" id="UP000054342">
    <property type="component" value="Unassembled WGS sequence"/>
</dbReference>
<dbReference type="AlphaFoldDB" id="A0A0D2EJ34"/>
<dbReference type="Pfam" id="PF01937">
    <property type="entry name" value="ARMT1-like_dom"/>
    <property type="match status" value="1"/>
</dbReference>
<comment type="catalytic activity">
    <reaction evidence="6 7">
        <text>beta-D-fructose 6-phosphate = dihydroxyacetone + D-glyceraldehyde 3-phosphate</text>
        <dbReference type="Rhea" id="RHEA:28002"/>
        <dbReference type="ChEBI" id="CHEBI:16016"/>
        <dbReference type="ChEBI" id="CHEBI:57634"/>
        <dbReference type="ChEBI" id="CHEBI:59776"/>
    </reaction>
</comment>
<dbReference type="GO" id="GO:0103026">
    <property type="term" value="F:fructose-1-phosphatase activity"/>
    <property type="evidence" value="ECO:0007669"/>
    <property type="project" value="RHEA"/>
</dbReference>
<evidence type="ECO:0000256" key="5">
    <source>
        <dbReference type="ARBA" id="ARBA00023211"/>
    </source>
</evidence>
<comment type="domain">
    <text evidence="7">Subfamily III proteins have a conserved RTxK motif about 40-50 residues from the C-terminus; the threonine may be replaced by serine or cysteine.</text>
</comment>
<evidence type="ECO:0000256" key="1">
    <source>
        <dbReference type="ARBA" id="ARBA00001326"/>
    </source>
</evidence>
<evidence type="ECO:0000313" key="10">
    <source>
        <dbReference type="Proteomes" id="UP000054342"/>
    </source>
</evidence>
<organism evidence="9 10">
    <name type="scientific">Exophiala xenobiotica</name>
    <dbReference type="NCBI Taxonomy" id="348802"/>
    <lineage>
        <taxon>Eukaryota</taxon>
        <taxon>Fungi</taxon>
        <taxon>Dikarya</taxon>
        <taxon>Ascomycota</taxon>
        <taxon>Pezizomycotina</taxon>
        <taxon>Eurotiomycetes</taxon>
        <taxon>Chaetothyriomycetidae</taxon>
        <taxon>Chaetothyriales</taxon>
        <taxon>Herpotrichiellaceae</taxon>
        <taxon>Exophiala</taxon>
    </lineage>
</organism>
<evidence type="ECO:0000256" key="4">
    <source>
        <dbReference type="ARBA" id="ARBA00022801"/>
    </source>
</evidence>
<reference evidence="9 10" key="1">
    <citation type="submission" date="2015-01" db="EMBL/GenBank/DDBJ databases">
        <title>The Genome Sequence of Exophiala xenobiotica CBS118157.</title>
        <authorList>
            <consortium name="The Broad Institute Genomics Platform"/>
            <person name="Cuomo C."/>
            <person name="de Hoog S."/>
            <person name="Gorbushina A."/>
            <person name="Stielow B."/>
            <person name="Teixiera M."/>
            <person name="Abouelleil A."/>
            <person name="Chapman S.B."/>
            <person name="Priest M."/>
            <person name="Young S.K."/>
            <person name="Wortman J."/>
            <person name="Nusbaum C."/>
            <person name="Birren B."/>
        </authorList>
    </citation>
    <scope>NUCLEOTIDE SEQUENCE [LARGE SCALE GENOMIC DNA]</scope>
    <source>
        <strain evidence="9 10">CBS 118157</strain>
    </source>
</reference>
<keyword evidence="4 7" id="KW-0378">Hydrolase</keyword>
<dbReference type="InterPro" id="IPR039763">
    <property type="entry name" value="ARMT1"/>
</dbReference>
<dbReference type="EMBL" id="KN847320">
    <property type="protein sequence ID" value="KIW55408.1"/>
    <property type="molecule type" value="Genomic_DNA"/>
</dbReference>
<dbReference type="GO" id="GO:0006974">
    <property type="term" value="P:DNA damage response"/>
    <property type="evidence" value="ECO:0007669"/>
    <property type="project" value="TreeGrafter"/>
</dbReference>
<proteinExistence type="inferred from homology"/>
<sequence>MPSAIPSEHAVHSVHSVWTSDEGSMAQVTAATRWPKIVQDMIEDVGETARLSHEPEVKAESLAIQIALKDMKNEIQQNKPLRPLRSDGRPDIGKYNNEIERAGKWTWLSSPWLFSECYLYRRVQTVLSTSHHWKNYDVFKRQKDSTFAKSRVAVEELASRYIQIFEGLESSSNDSSEELQKLLFIEMTEIALWGNATDLSLLSHLSLEDLQNLQGREAIAKSQRNIIDNDTDDVYSYFKSGTYARDRRVDIVLDNAGFEFFTDVLYAAYLLDAGFASSITFHAKDFPWFVSDVVQNDVQALFEHLISPQLFPNRQFLDELVLRLENMFDSGAVTVKSHPFWTTACSFHEMPQEAPDLFQELKDSFLVVFKGDLNYRKLTKDGLWPYTTPFREAIGPLGKSGMPVLALRTNKSDTCVGVESQQVVERLDIEAPGGAWVRNGKYAVVSFCDGRLS</sequence>
<comment type="similarity">
    <text evidence="2 7">Belongs to the damage-control phosphatase family. Sugar phosphate phosphatase III subfamily.</text>
</comment>
<dbReference type="PANTHER" id="PTHR12260">
    <property type="entry name" value="DAMAGE-CONTROL PHOSPHATASE ARMT1"/>
    <property type="match status" value="1"/>
</dbReference>
<dbReference type="EC" id="3.1.3.-" evidence="7"/>
<dbReference type="GO" id="GO:0005634">
    <property type="term" value="C:nucleus"/>
    <property type="evidence" value="ECO:0007669"/>
    <property type="project" value="TreeGrafter"/>
</dbReference>
<evidence type="ECO:0000313" key="9">
    <source>
        <dbReference type="EMBL" id="KIW55408.1"/>
    </source>
</evidence>
<dbReference type="GeneID" id="25329599"/>